<keyword evidence="1" id="KW-0808">Transferase</keyword>
<reference evidence="1" key="1">
    <citation type="submission" date="2018-02" db="EMBL/GenBank/DDBJ databases">
        <title>Rhizophora mucronata_Transcriptome.</title>
        <authorList>
            <person name="Meera S.P."/>
            <person name="Sreeshan A."/>
            <person name="Augustine A."/>
        </authorList>
    </citation>
    <scope>NUCLEOTIDE SEQUENCE</scope>
    <source>
        <tissue evidence="1">Leaf</tissue>
    </source>
</reference>
<protein>
    <submittedName>
        <fullName evidence="1">Putative LRR receptor-like serine/threonine-protein kinase RLK</fullName>
    </submittedName>
</protein>
<keyword evidence="1" id="KW-0418">Kinase</keyword>
<dbReference type="GO" id="GO:0016301">
    <property type="term" value="F:kinase activity"/>
    <property type="evidence" value="ECO:0007669"/>
    <property type="project" value="UniProtKB-KW"/>
</dbReference>
<keyword evidence="1" id="KW-0675">Receptor</keyword>
<evidence type="ECO:0000313" key="1">
    <source>
        <dbReference type="EMBL" id="MBX44013.1"/>
    </source>
</evidence>
<proteinExistence type="predicted"/>
<organism evidence="1">
    <name type="scientific">Rhizophora mucronata</name>
    <name type="common">Asiatic mangrove</name>
    <dbReference type="NCBI Taxonomy" id="61149"/>
    <lineage>
        <taxon>Eukaryota</taxon>
        <taxon>Viridiplantae</taxon>
        <taxon>Streptophyta</taxon>
        <taxon>Embryophyta</taxon>
        <taxon>Tracheophyta</taxon>
        <taxon>Spermatophyta</taxon>
        <taxon>Magnoliopsida</taxon>
        <taxon>eudicotyledons</taxon>
        <taxon>Gunneridae</taxon>
        <taxon>Pentapetalae</taxon>
        <taxon>rosids</taxon>
        <taxon>fabids</taxon>
        <taxon>Malpighiales</taxon>
        <taxon>Rhizophoraceae</taxon>
        <taxon>Rhizophora</taxon>
    </lineage>
</organism>
<dbReference type="EMBL" id="GGEC01063529">
    <property type="protein sequence ID" value="MBX44013.1"/>
    <property type="molecule type" value="Transcribed_RNA"/>
</dbReference>
<name>A0A2P2NNF5_RHIMU</name>
<dbReference type="AlphaFoldDB" id="A0A2P2NNF5"/>
<sequence length="33" mass="3831">MKRGISPDMLLLLISKIIRLGKREIQLDRVPLN</sequence>
<accession>A0A2P2NNF5</accession>